<protein>
    <submittedName>
        <fullName evidence="4">DUF4179 domain-containing protein</fullName>
    </submittedName>
</protein>
<dbReference type="EMBL" id="JABMCB010000142">
    <property type="protein sequence ID" value="NUU74374.1"/>
    <property type="molecule type" value="Genomic_DNA"/>
</dbReference>
<keyword evidence="5" id="KW-1185">Reference proteome</keyword>
<keyword evidence="1" id="KW-1133">Transmembrane helix</keyword>
<dbReference type="RefSeq" id="WP_175394292.1">
    <property type="nucleotide sequence ID" value="NZ_JABMCB010000142.1"/>
</dbReference>
<feature type="domain" description="DUF4179" evidence="2">
    <location>
        <begin position="57"/>
        <end position="144"/>
    </location>
</feature>
<evidence type="ECO:0000313" key="5">
    <source>
        <dbReference type="Proteomes" id="UP000526125"/>
    </source>
</evidence>
<dbReference type="Pfam" id="PF18705">
    <property type="entry name" value="DUF5643"/>
    <property type="match status" value="1"/>
</dbReference>
<dbReference type="InterPro" id="IPR040680">
    <property type="entry name" value="DUF5643"/>
</dbReference>
<feature type="domain" description="DUF5643" evidence="3">
    <location>
        <begin position="265"/>
        <end position="379"/>
    </location>
</feature>
<evidence type="ECO:0000313" key="4">
    <source>
        <dbReference type="EMBL" id="NUU74374.1"/>
    </source>
</evidence>
<evidence type="ECO:0000259" key="2">
    <source>
        <dbReference type="Pfam" id="PF13786"/>
    </source>
</evidence>
<comment type="caution">
    <text evidence="4">The sequence shown here is derived from an EMBL/GenBank/DDBJ whole genome shotgun (WGS) entry which is preliminary data.</text>
</comment>
<reference evidence="4 5" key="1">
    <citation type="submission" date="2020-05" db="EMBL/GenBank/DDBJ databases">
        <title>Genome Sequencing of Type Strains.</title>
        <authorList>
            <person name="Lemaire J.F."/>
            <person name="Inderbitzin P."/>
            <person name="Gregorio O.A."/>
            <person name="Collins S.B."/>
            <person name="Wespe N."/>
            <person name="Knight-Connoni V."/>
        </authorList>
    </citation>
    <scope>NUCLEOTIDE SEQUENCE [LARGE SCALE GENOMIC DNA]</scope>
    <source>
        <strain evidence="4 5">LMG 21957</strain>
    </source>
</reference>
<evidence type="ECO:0000256" key="1">
    <source>
        <dbReference type="SAM" id="Phobius"/>
    </source>
</evidence>
<accession>A0A7Y6BUU3</accession>
<gene>
    <name evidence="4" type="ORF">HP552_03735</name>
</gene>
<sequence length="400" mass="44913">MNNKCSELNEEEQILQIRRTVKQIKMPQESYANQIMERLDRMENRRRREPVQRGSWKKKTLVSMTSAAMLGVLVMGSGFVSPVMADALKNVPWIGNVFEYNADSSLKQASTTGLTTLPNLTVTKNGVTLSIKEVMFDGTRLAFAIERQGIDDENMISLYPPEGATDENGKLIPTTPIELQNKGYLAIPDIEIEEHSKFFGSFTDYVGKTPDGQNIPNMAMYEITKGLTEKNLPESFDMTVKLNVSGIQEPFEFVVPVKNLAKDSIVLHPNQTQSNGEFSYTVSQVDLTSVTTRLVLDSEGKVPETPEQTGDLSATKMYYDIVDQDGNQVQQNIVGYFHSSPGTKYHEDETYKPFGKTPKSITIKPYTLTVKKDWSVVSDHEGQSIKTYHKDLEMTIPIVQ</sequence>
<organism evidence="4 5">
    <name type="scientific">Paenibacillus xylanilyticus</name>
    <dbReference type="NCBI Taxonomy" id="248903"/>
    <lineage>
        <taxon>Bacteria</taxon>
        <taxon>Bacillati</taxon>
        <taxon>Bacillota</taxon>
        <taxon>Bacilli</taxon>
        <taxon>Bacillales</taxon>
        <taxon>Paenibacillaceae</taxon>
        <taxon>Paenibacillus</taxon>
    </lineage>
</organism>
<proteinExistence type="predicted"/>
<dbReference type="Proteomes" id="UP000526125">
    <property type="component" value="Unassembled WGS sequence"/>
</dbReference>
<dbReference type="AlphaFoldDB" id="A0A7Y6BUU3"/>
<name>A0A7Y6BUU3_9BACL</name>
<keyword evidence="1" id="KW-0812">Transmembrane</keyword>
<keyword evidence="1" id="KW-0472">Membrane</keyword>
<evidence type="ECO:0000259" key="3">
    <source>
        <dbReference type="Pfam" id="PF18705"/>
    </source>
</evidence>
<feature type="transmembrane region" description="Helical" evidence="1">
    <location>
        <begin position="61"/>
        <end position="80"/>
    </location>
</feature>
<dbReference type="InterPro" id="IPR025436">
    <property type="entry name" value="DUF4179"/>
</dbReference>
<dbReference type="Gene3D" id="2.60.40.1630">
    <property type="entry name" value="bacillus anthracis domain"/>
    <property type="match status" value="1"/>
</dbReference>
<dbReference type="Pfam" id="PF13786">
    <property type="entry name" value="DUF4179"/>
    <property type="match status" value="1"/>
</dbReference>